<dbReference type="EMBL" id="SUTE01000019">
    <property type="protein sequence ID" value="MBE6504589.1"/>
    <property type="molecule type" value="Genomic_DNA"/>
</dbReference>
<dbReference type="GO" id="GO:0051539">
    <property type="term" value="F:4 iron, 4 sulfur cluster binding"/>
    <property type="evidence" value="ECO:0007669"/>
    <property type="project" value="UniProtKB-KW"/>
</dbReference>
<dbReference type="PROSITE" id="PS00198">
    <property type="entry name" value="4FE4S_FER_1"/>
    <property type="match status" value="1"/>
</dbReference>
<keyword evidence="7" id="KW-0812">Transmembrane</keyword>
<evidence type="ECO:0000256" key="3">
    <source>
        <dbReference type="ARBA" id="ARBA00022723"/>
    </source>
</evidence>
<name>A0A8T3V937_9EURY</name>
<dbReference type="RefSeq" id="WP_303736237.1">
    <property type="nucleotide sequence ID" value="NZ_SUTE01000019.1"/>
</dbReference>
<proteinExistence type="predicted"/>
<evidence type="ECO:0000256" key="5">
    <source>
        <dbReference type="ARBA" id="ARBA00023004"/>
    </source>
</evidence>
<feature type="transmembrane region" description="Helical" evidence="7">
    <location>
        <begin position="57"/>
        <end position="77"/>
    </location>
</feature>
<evidence type="ECO:0000256" key="2">
    <source>
        <dbReference type="ARBA" id="ARBA00022485"/>
    </source>
</evidence>
<accession>A0A8T3V937</accession>
<dbReference type="Proteomes" id="UP000762703">
    <property type="component" value="Unassembled WGS sequence"/>
</dbReference>
<dbReference type="SUPFAM" id="SSF54862">
    <property type="entry name" value="4Fe-4S ferredoxins"/>
    <property type="match status" value="1"/>
</dbReference>
<dbReference type="Pfam" id="PF13237">
    <property type="entry name" value="Fer4_10"/>
    <property type="match status" value="1"/>
</dbReference>
<gene>
    <name evidence="9" type="ORF">E7Z73_02425</name>
</gene>
<evidence type="ECO:0000313" key="10">
    <source>
        <dbReference type="Proteomes" id="UP000762703"/>
    </source>
</evidence>
<keyword evidence="5" id="KW-0408">Iron</keyword>
<feature type="domain" description="4Fe-4S ferredoxin-type" evidence="8">
    <location>
        <begin position="252"/>
        <end position="273"/>
    </location>
</feature>
<feature type="domain" description="4Fe-4S ferredoxin-type" evidence="8">
    <location>
        <begin position="218"/>
        <end position="247"/>
    </location>
</feature>
<feature type="transmembrane region" description="Helical" evidence="7">
    <location>
        <begin position="83"/>
        <end position="102"/>
    </location>
</feature>
<keyword evidence="7" id="KW-1133">Transmembrane helix</keyword>
<evidence type="ECO:0000256" key="1">
    <source>
        <dbReference type="ARBA" id="ARBA00022448"/>
    </source>
</evidence>
<keyword evidence="4" id="KW-0249">Electron transport</keyword>
<keyword evidence="2" id="KW-0004">4Fe-4S</keyword>
<organism evidence="9 10">
    <name type="scientific">Methanobrevibacter millerae</name>
    <dbReference type="NCBI Taxonomy" id="230361"/>
    <lineage>
        <taxon>Archaea</taxon>
        <taxon>Methanobacteriati</taxon>
        <taxon>Methanobacteriota</taxon>
        <taxon>Methanomada group</taxon>
        <taxon>Methanobacteria</taxon>
        <taxon>Methanobacteriales</taxon>
        <taxon>Methanobacteriaceae</taxon>
        <taxon>Methanobrevibacter</taxon>
    </lineage>
</organism>
<keyword evidence="6" id="KW-0411">Iron-sulfur</keyword>
<dbReference type="GO" id="GO:0005886">
    <property type="term" value="C:plasma membrane"/>
    <property type="evidence" value="ECO:0007669"/>
    <property type="project" value="TreeGrafter"/>
</dbReference>
<keyword evidence="7" id="KW-0472">Membrane</keyword>
<sequence length="273" mass="31307">MKIKAPLLIEIIFIFIAFLIYFITGNDFYIYNFLYIGTSLAIGIALLSNGYKWGRNLILLAIGCYLLIFVGLIGHENMLISGFWYYLFLGLFEAAVIHFLVAKIAGPFLFGRGWCGYACWTAMILDLLPYKVPQNPRKNFGYIRYILFVIILCFVSGLFLLKVNNLELIMYYTFIVGNIIYYAVGIVLAFVLKDNRAFCKYICPITVFLKPTSYFSRLRVTVDEEKCVDCQKCIKTCPMNVDMLNNSRKRKNGTECILCAECVRNCSVNALDF</sequence>
<dbReference type="InterPro" id="IPR051684">
    <property type="entry name" value="Electron_Trans/Redox"/>
</dbReference>
<feature type="transmembrane region" description="Helical" evidence="7">
    <location>
        <begin position="142"/>
        <end position="161"/>
    </location>
</feature>
<evidence type="ECO:0000256" key="4">
    <source>
        <dbReference type="ARBA" id="ARBA00022982"/>
    </source>
</evidence>
<feature type="transmembrane region" description="Helical" evidence="7">
    <location>
        <begin position="168"/>
        <end position="192"/>
    </location>
</feature>
<reference evidence="9" key="1">
    <citation type="submission" date="2019-04" db="EMBL/GenBank/DDBJ databases">
        <title>Evolution of Biomass-Degrading Anaerobic Consortia Revealed by Metagenomics.</title>
        <authorList>
            <person name="Peng X."/>
        </authorList>
    </citation>
    <scope>NUCLEOTIDE SEQUENCE</scope>
    <source>
        <strain evidence="9">SIG12</strain>
    </source>
</reference>
<feature type="transmembrane region" description="Helical" evidence="7">
    <location>
        <begin position="29"/>
        <end position="50"/>
    </location>
</feature>
<dbReference type="GO" id="GO:0016491">
    <property type="term" value="F:oxidoreductase activity"/>
    <property type="evidence" value="ECO:0007669"/>
    <property type="project" value="UniProtKB-ARBA"/>
</dbReference>
<evidence type="ECO:0000259" key="8">
    <source>
        <dbReference type="PROSITE" id="PS51379"/>
    </source>
</evidence>
<protein>
    <submittedName>
        <fullName evidence="9">4Fe-4S binding protein</fullName>
    </submittedName>
</protein>
<dbReference type="PANTHER" id="PTHR30176:SF3">
    <property type="entry name" value="FERREDOXIN-TYPE PROTEIN NAPH"/>
    <property type="match status" value="1"/>
</dbReference>
<comment type="caution">
    <text evidence="9">The sequence shown here is derived from an EMBL/GenBank/DDBJ whole genome shotgun (WGS) entry which is preliminary data.</text>
</comment>
<evidence type="ECO:0000313" key="9">
    <source>
        <dbReference type="EMBL" id="MBE6504589.1"/>
    </source>
</evidence>
<dbReference type="Pfam" id="PF12801">
    <property type="entry name" value="Fer4_5"/>
    <property type="match status" value="2"/>
</dbReference>
<keyword evidence="3" id="KW-0479">Metal-binding</keyword>
<dbReference type="InterPro" id="IPR017900">
    <property type="entry name" value="4Fe4S_Fe_S_CS"/>
</dbReference>
<dbReference type="GO" id="GO:0046872">
    <property type="term" value="F:metal ion binding"/>
    <property type="evidence" value="ECO:0007669"/>
    <property type="project" value="UniProtKB-KW"/>
</dbReference>
<dbReference type="PANTHER" id="PTHR30176">
    <property type="entry name" value="FERREDOXIN-TYPE PROTEIN NAPH"/>
    <property type="match status" value="1"/>
</dbReference>
<feature type="transmembrane region" description="Helical" evidence="7">
    <location>
        <begin position="7"/>
        <end position="23"/>
    </location>
</feature>
<dbReference type="AlphaFoldDB" id="A0A8T3V937"/>
<keyword evidence="1" id="KW-0813">Transport</keyword>
<evidence type="ECO:0000256" key="6">
    <source>
        <dbReference type="ARBA" id="ARBA00023014"/>
    </source>
</evidence>
<feature type="transmembrane region" description="Helical" evidence="7">
    <location>
        <begin position="114"/>
        <end position="130"/>
    </location>
</feature>
<evidence type="ECO:0000256" key="7">
    <source>
        <dbReference type="SAM" id="Phobius"/>
    </source>
</evidence>
<dbReference type="InterPro" id="IPR017896">
    <property type="entry name" value="4Fe4S_Fe-S-bd"/>
</dbReference>
<dbReference type="PROSITE" id="PS51379">
    <property type="entry name" value="4FE4S_FER_2"/>
    <property type="match status" value="2"/>
</dbReference>
<dbReference type="Gene3D" id="3.30.70.20">
    <property type="match status" value="1"/>
</dbReference>